<dbReference type="PANTHER" id="PTHR42749:SF1">
    <property type="entry name" value="CELL SHAPE-DETERMINING PROTEIN MREB"/>
    <property type="match status" value="1"/>
</dbReference>
<dbReference type="OrthoDB" id="2394218at2759"/>
<keyword evidence="3" id="KW-1185">Reference proteome</keyword>
<dbReference type="Gene3D" id="3.30.420.40">
    <property type="match status" value="2"/>
</dbReference>
<dbReference type="Gene3D" id="3.90.640.10">
    <property type="entry name" value="Actin, Chain A, domain 4"/>
    <property type="match status" value="1"/>
</dbReference>
<evidence type="ECO:0000313" key="3">
    <source>
        <dbReference type="Proteomes" id="UP000234275"/>
    </source>
</evidence>
<dbReference type="EMBL" id="MSFO01000003">
    <property type="protein sequence ID" value="PLB51203.1"/>
    <property type="molecule type" value="Genomic_DNA"/>
</dbReference>
<feature type="compositionally biased region" description="Basic and acidic residues" evidence="1">
    <location>
        <begin position="621"/>
        <end position="630"/>
    </location>
</feature>
<evidence type="ECO:0000256" key="1">
    <source>
        <dbReference type="SAM" id="MobiDB-lite"/>
    </source>
</evidence>
<dbReference type="PANTHER" id="PTHR42749">
    <property type="entry name" value="CELL SHAPE-DETERMINING PROTEIN MREB"/>
    <property type="match status" value="1"/>
</dbReference>
<dbReference type="RefSeq" id="XP_024706505.1">
    <property type="nucleotide sequence ID" value="XM_024846656.1"/>
</dbReference>
<dbReference type="VEuPathDB" id="FungiDB:P170DRAFT_406913"/>
<feature type="region of interest" description="Disordered" evidence="1">
    <location>
        <begin position="593"/>
        <end position="641"/>
    </location>
</feature>
<accession>A0A2I2GEA4</accession>
<proteinExistence type="predicted"/>
<dbReference type="CDD" id="cd10170">
    <property type="entry name" value="ASKHA_NBD_HSP70"/>
    <property type="match status" value="1"/>
</dbReference>
<dbReference type="STRING" id="1392250.A0A2I2GEA4"/>
<sequence length="641" mass="71958">MEPDWTPDVVVAVDFGMTCTGIAYSYAPEWPAPKPLQHWPGLMGSELANKVPSRLRYDPVTGQVQTWGFQCEPGSDAKGVFKLNLDPHFVDSRPYPPSRQDAMRWFTDYVHCVYRYVVSYFARTFPRFASRNVEFIFSVPTTWKDPRMVAELRQSIRFDSDSHRATIGLTEAEAAAVHASGQYYQKNDVILVCDAGGGTTDVNVLKLMSNPGEATLFHPLSCVEGKAVGSSLIDAAACQLLAGRLECIRDILSNSPQNTAWELIMQQFQRFKCNFGSEMMDGSPLIIDIPGLAQETSFPAAGIENGQIIITQDELQHLFDARIDEVHSLLDEQIRLLQVTNPQEKISFLVLSGGFGSSPYVRKRLKDRYQNPGTMSSLVEVLTVDEPQLAVVQGQIMNRVQQLKQGASAFNSLYSRVSYGVICDQLHDANRHLREPVRFDERDGKKFAVGQIDWLVLQGDAVPRTGVSKEFRRKIYPRDMARPWVAQIVMSTLPPGQIPQSMSHPGASLICNIEVDMTSVDRKSQNHRWYHRNQAHFLASFTIRMVVGPNDLEFELWNKSGGRIRSHNRDPITVKWNPPVEAEDGSIHRAQEMPGDEHNIRPTELPAHSKKHLELPGSDSGVKEVRHELPGDFGPSFSSRS</sequence>
<evidence type="ECO:0000313" key="2">
    <source>
        <dbReference type="EMBL" id="PLB51203.1"/>
    </source>
</evidence>
<dbReference type="Proteomes" id="UP000234275">
    <property type="component" value="Unassembled WGS sequence"/>
</dbReference>
<organism evidence="2 3">
    <name type="scientific">Aspergillus steynii IBT 23096</name>
    <dbReference type="NCBI Taxonomy" id="1392250"/>
    <lineage>
        <taxon>Eukaryota</taxon>
        <taxon>Fungi</taxon>
        <taxon>Dikarya</taxon>
        <taxon>Ascomycota</taxon>
        <taxon>Pezizomycotina</taxon>
        <taxon>Eurotiomycetes</taxon>
        <taxon>Eurotiomycetidae</taxon>
        <taxon>Eurotiales</taxon>
        <taxon>Aspergillaceae</taxon>
        <taxon>Aspergillus</taxon>
        <taxon>Aspergillus subgen. Circumdati</taxon>
    </lineage>
</organism>
<dbReference type="SUPFAM" id="SSF53067">
    <property type="entry name" value="Actin-like ATPase domain"/>
    <property type="match status" value="1"/>
</dbReference>
<dbReference type="GeneID" id="36554355"/>
<reference evidence="2 3" key="1">
    <citation type="submission" date="2016-12" db="EMBL/GenBank/DDBJ databases">
        <title>The genomes of Aspergillus section Nigri reveals drivers in fungal speciation.</title>
        <authorList>
            <consortium name="DOE Joint Genome Institute"/>
            <person name="Vesth T.C."/>
            <person name="Nybo J."/>
            <person name="Theobald S."/>
            <person name="Brandl J."/>
            <person name="Frisvad J.C."/>
            <person name="Nielsen K.F."/>
            <person name="Lyhne E.K."/>
            <person name="Kogle M.E."/>
            <person name="Kuo A."/>
            <person name="Riley R."/>
            <person name="Clum A."/>
            <person name="Nolan M."/>
            <person name="Lipzen A."/>
            <person name="Salamov A."/>
            <person name="Henrissat B."/>
            <person name="Wiebenga A."/>
            <person name="De Vries R.P."/>
            <person name="Grigoriev I.V."/>
            <person name="Mortensen U.H."/>
            <person name="Andersen M.R."/>
            <person name="Baker S.E."/>
        </authorList>
    </citation>
    <scope>NUCLEOTIDE SEQUENCE [LARGE SCALE GENOMIC DNA]</scope>
    <source>
        <strain evidence="2 3">IBT 23096</strain>
    </source>
</reference>
<dbReference type="AlphaFoldDB" id="A0A2I2GEA4"/>
<protein>
    <submittedName>
        <fullName evidence="2">Actin-like ATPase domain-containing protein</fullName>
    </submittedName>
</protein>
<dbReference type="InterPro" id="IPR043129">
    <property type="entry name" value="ATPase_NBD"/>
</dbReference>
<gene>
    <name evidence="2" type="ORF">P170DRAFT_406913</name>
</gene>
<comment type="caution">
    <text evidence="2">The sequence shown here is derived from an EMBL/GenBank/DDBJ whole genome shotgun (WGS) entry which is preliminary data.</text>
</comment>
<name>A0A2I2GEA4_9EURO</name>